<dbReference type="GO" id="GO:0043190">
    <property type="term" value="C:ATP-binding cassette (ABC) transporter complex"/>
    <property type="evidence" value="ECO:0007669"/>
    <property type="project" value="InterPro"/>
</dbReference>
<dbReference type="eggNOG" id="COG0747">
    <property type="taxonomic scope" value="Bacteria"/>
</dbReference>
<reference evidence="5 6" key="1">
    <citation type="submission" date="2007-01" db="EMBL/GenBank/DDBJ databases">
        <title>Annotation of the draft genome assembly of Thermosinus carboxydivorans Nor1.</title>
        <authorList>
            <consortium name="US DOE Joint Genome Institute (JGI-ORNL)"/>
            <person name="Larimer F."/>
            <person name="Land M."/>
            <person name="Hauser L."/>
        </authorList>
    </citation>
    <scope>NUCLEOTIDE SEQUENCE [LARGE SCALE GENOMIC DNA]</scope>
    <source>
        <strain evidence="5 6">Nor1</strain>
    </source>
</reference>
<keyword evidence="2" id="KW-0813">Transport</keyword>
<dbReference type="Gene3D" id="3.40.190.10">
    <property type="entry name" value="Periplasmic binding protein-like II"/>
    <property type="match status" value="1"/>
</dbReference>
<organism evidence="5 6">
    <name type="scientific">Thermosinus carboxydivorans Nor1</name>
    <dbReference type="NCBI Taxonomy" id="401526"/>
    <lineage>
        <taxon>Bacteria</taxon>
        <taxon>Bacillati</taxon>
        <taxon>Bacillota</taxon>
        <taxon>Negativicutes</taxon>
        <taxon>Selenomonadales</taxon>
        <taxon>Sporomusaceae</taxon>
        <taxon>Thermosinus</taxon>
    </lineage>
</organism>
<dbReference type="SUPFAM" id="SSF53850">
    <property type="entry name" value="Periplasmic binding protein-like II"/>
    <property type="match status" value="1"/>
</dbReference>
<dbReference type="PANTHER" id="PTHR30290">
    <property type="entry name" value="PERIPLASMIC BINDING COMPONENT OF ABC TRANSPORTER"/>
    <property type="match status" value="1"/>
</dbReference>
<dbReference type="PROSITE" id="PS51257">
    <property type="entry name" value="PROKAR_LIPOPROTEIN"/>
    <property type="match status" value="1"/>
</dbReference>
<protein>
    <submittedName>
        <fullName evidence="5">Extracellular solute-binding protein, family 5</fullName>
    </submittedName>
</protein>
<evidence type="ECO:0000256" key="1">
    <source>
        <dbReference type="ARBA" id="ARBA00005695"/>
    </source>
</evidence>
<reference evidence="5 6" key="2">
    <citation type="submission" date="2007-01" db="EMBL/GenBank/DDBJ databases">
        <title>Sequencing of the draft genome and assembly of Thermosinus carboxydivorans Nor1.</title>
        <authorList>
            <consortium name="US DOE Joint Genome Institute (JGI-PGF)"/>
            <person name="Copeland A."/>
            <person name="Lucas S."/>
            <person name="Lapidus A."/>
            <person name="Barry K."/>
            <person name="Glavina del Rio T."/>
            <person name="Dalin E."/>
            <person name="Tice H."/>
            <person name="Bruce D."/>
            <person name="Pitluck S."/>
            <person name="Richardson P."/>
        </authorList>
    </citation>
    <scope>NUCLEOTIDE SEQUENCE [LARGE SCALE GENOMIC DNA]</scope>
    <source>
        <strain evidence="5 6">Nor1</strain>
    </source>
</reference>
<gene>
    <name evidence="5" type="ORF">TcarDRAFT_1875</name>
</gene>
<dbReference type="Pfam" id="PF00496">
    <property type="entry name" value="SBP_bac_5"/>
    <property type="match status" value="1"/>
</dbReference>
<evidence type="ECO:0000256" key="3">
    <source>
        <dbReference type="ARBA" id="ARBA00022729"/>
    </source>
</evidence>
<sequence precursor="true">MRLGKIWLAAALSLILVLAVGCGGTKLNSEGQETRELQQGGQLVYGSLQEPNTLNPLLSDLLATAEVGSLIFSGLITVNDKGEWVPDLAVEVPTVQNGGVSPDGLTVIYKLRQGVTWHDGQPFTAADIKFTWQYILNRKVNVISRDGYDRIKAIETPDPYTAVIRFEQPYAPYLTLFRTILPKHILEGVEDYNKAGFNRRPIGTGPFKFKEWRLAEAIILEANPAYYRGKPHLDSIMYKVIPDPNILLTQLKAGEIDIASSIGFTQLEQVKAIDGVQTLVTPNMIWEHLDFNLDNPLFQDVRVRQAIALAIDRQSIVNTVLKNVAIPAVADQSPFSWAYNPALKPPARDVNRARELLVQAGWKQGPDGVFAKDGQRLAFSIVTTGDNKIRETVGQAIIQQLKEVGIQGELRLVDVPLFFGDVLKNRRFETAMYAWVAGLDPDNQSLWHSKKIPSRANGYEGQNYPGWRNPEVDALTEQGARTLDLGSRKQIYFRLQDLIVQEVPVIPLYFRANIDAVKTRVVNYRPNPTPAGNLWNAWEWALLAK</sequence>
<name>A1HPM7_9FIRM</name>
<comment type="caution">
    <text evidence="5">The sequence shown here is derived from an EMBL/GenBank/DDBJ whole genome shotgun (WGS) entry which is preliminary data.</text>
</comment>
<evidence type="ECO:0000259" key="4">
    <source>
        <dbReference type="Pfam" id="PF00496"/>
    </source>
</evidence>
<dbReference type="PIRSF" id="PIRSF002741">
    <property type="entry name" value="MppA"/>
    <property type="match status" value="1"/>
</dbReference>
<dbReference type="InterPro" id="IPR000914">
    <property type="entry name" value="SBP_5_dom"/>
</dbReference>
<dbReference type="GO" id="GO:1904680">
    <property type="term" value="F:peptide transmembrane transporter activity"/>
    <property type="evidence" value="ECO:0007669"/>
    <property type="project" value="TreeGrafter"/>
</dbReference>
<dbReference type="RefSeq" id="WP_007288982.1">
    <property type="nucleotide sequence ID" value="NZ_AAWL01000005.1"/>
</dbReference>
<dbReference type="InterPro" id="IPR039424">
    <property type="entry name" value="SBP_5"/>
</dbReference>
<comment type="similarity">
    <text evidence="1">Belongs to the bacterial solute-binding protein 5 family.</text>
</comment>
<dbReference type="PANTHER" id="PTHR30290:SF9">
    <property type="entry name" value="OLIGOPEPTIDE-BINDING PROTEIN APPA"/>
    <property type="match status" value="1"/>
</dbReference>
<keyword evidence="6" id="KW-1185">Reference proteome</keyword>
<dbReference type="AlphaFoldDB" id="A1HPM7"/>
<dbReference type="EMBL" id="AAWL01000005">
    <property type="protein sequence ID" value="EAX47997.1"/>
    <property type="molecule type" value="Genomic_DNA"/>
</dbReference>
<dbReference type="GO" id="GO:0015833">
    <property type="term" value="P:peptide transport"/>
    <property type="evidence" value="ECO:0007669"/>
    <property type="project" value="TreeGrafter"/>
</dbReference>
<keyword evidence="3" id="KW-0732">Signal</keyword>
<evidence type="ECO:0000256" key="2">
    <source>
        <dbReference type="ARBA" id="ARBA00022448"/>
    </source>
</evidence>
<dbReference type="InterPro" id="IPR030678">
    <property type="entry name" value="Peptide/Ni-bd"/>
</dbReference>
<dbReference type="GO" id="GO:0042597">
    <property type="term" value="C:periplasmic space"/>
    <property type="evidence" value="ECO:0007669"/>
    <property type="project" value="UniProtKB-ARBA"/>
</dbReference>
<dbReference type="Proteomes" id="UP000005139">
    <property type="component" value="Unassembled WGS sequence"/>
</dbReference>
<dbReference type="CDD" id="cd08513">
    <property type="entry name" value="PBP2_thermophilic_Hb8_like"/>
    <property type="match status" value="1"/>
</dbReference>
<accession>A1HPM7</accession>
<evidence type="ECO:0000313" key="5">
    <source>
        <dbReference type="EMBL" id="EAX47997.1"/>
    </source>
</evidence>
<dbReference type="Gene3D" id="3.90.76.10">
    <property type="entry name" value="Dipeptide-binding Protein, Domain 1"/>
    <property type="match status" value="1"/>
</dbReference>
<proteinExistence type="inferred from homology"/>
<feature type="domain" description="Solute-binding protein family 5" evidence="4">
    <location>
        <begin position="84"/>
        <end position="448"/>
    </location>
</feature>
<dbReference type="Gene3D" id="3.10.105.10">
    <property type="entry name" value="Dipeptide-binding Protein, Domain 3"/>
    <property type="match status" value="1"/>
</dbReference>
<evidence type="ECO:0000313" key="6">
    <source>
        <dbReference type="Proteomes" id="UP000005139"/>
    </source>
</evidence>